<reference evidence="2 3" key="1">
    <citation type="submission" date="2022-05" db="EMBL/GenBank/DDBJ databases">
        <authorList>
            <consortium name="Genoscope - CEA"/>
            <person name="William W."/>
        </authorList>
    </citation>
    <scope>NUCLEOTIDE SEQUENCE [LARGE SCALE GENOMIC DNA]</scope>
</reference>
<name>A0AAU9XBA2_9CNID</name>
<dbReference type="PROSITE" id="PS50802">
    <property type="entry name" value="OTU"/>
    <property type="match status" value="1"/>
</dbReference>
<evidence type="ECO:0000313" key="2">
    <source>
        <dbReference type="EMBL" id="CAH3141433.1"/>
    </source>
</evidence>
<evidence type="ECO:0000259" key="1">
    <source>
        <dbReference type="PROSITE" id="PS50802"/>
    </source>
</evidence>
<accession>A0AAU9XBA2</accession>
<sequence length="1776" mass="200293">IQKDVAPSVVRTSQIVPVRDHPAKRDKKLKVTLLASEWNSSRGGLSTINRHLAIVMAKRSEIEVTLLVPQFACSEEEKRVAECHKIVIKEAERRPGYDPLDWLSFPPKDLKIDVVLGHGAKLGKQAQIIKESHSCQWVQVVHTAPEELGMFKNYQRAISRGEEKTTAEVDLCKLANLVVAVGPKLTEAYSAYLRSCEKPQDIMSLTPGTFKEFSALNQALVDSEKFRVLTFGRGDPEDFGLKGYDIAAKAMAELKDHPYHLIFVGAPDGKQEAVTENLLQNGISKRQLTVRKFLQSKEKLKECFCEVDLCIMPSRTEGFGLTALEALSAGLPILVSGNSGFGDALRTVPSGKSFVVDSEDPKLWAEAIDGVRKKKRSERLKEIERLRTSYEEQFSWEKQCDLLVDKMWDKVPVAPSEILAQGGSARLVYEEALKDGFVNVYRGRIVLVGQDRAGKTSLKKTLLGLPFDYQEQSTDGVEIEPSKFEIEVKQIQNWTPNCANESSLSESLEYTTFVAKLLARERYHMIVRDEMEDSEMKSVGALPKEERSVSVYEDLATKCPDKSRPLGENREGDNLSTKPKIAINATALPNACAVKIHADELLKDMVLKGVDADSANSKKGSTITADVWDFAGQHVYYAAHPVFLSSRAVYIVVHNLSKPLNAQAQPCVRQGTHEVTLENPNKETNLENLLSWLATVHNMTPTGEEMVETPNVLSYLRPPVFIVGTHADKPYEDRKDVSSKILREISSKEYGKHVIRPFFYIDNTQGHKSFAWKFRNFFKFRRNPRILEVLRQEPYMGEKIPMRWFNFEKVIEALVAENVYHSNTVHLQTYAKDVCFIEDDEQFHTMLNFYHDLGLIVKHRSTVILKAQWLISLFKKLITIPAFKKTDPVHSKYWLELETSGVLKMELVDHVFSPPIQQGVIKEDILDMMEQFGLIAKYSPSPADVNYFVPCQLRSSPEELCKMEPSSMDPCPLYLHFQEGFVPHGFFTRLVSKSVAWCGANGSSQPPKLYQNGAWFILKERVIHDMIMICKKKFIKILLRQRIKKNVVAVSNSTLVEVARSVRLFMESTLEKMSQEFPYLSRMQHEFCVECPYCQQSGRKCVNHNQVSCGEEDCLHLLELRQGQDLICMESMSNEVLTVPGQEKWLLNQGLAPSEIRTSQVASVRGHPAKCDKTLKVTLLANEWYSSKGGLSTINRHLAILMAKRSEVEVTLLVPQSACSEEEKRDAESHKIVIKEAERRPGYDPLDWLSFPPKNLIIDVVLGHGAKLGKQAQIIREYHNCQWVQVVHTAPEELGMFKNYPRAIARGEEKTTAEVDLCKLANLVVAVGPKLTEAYSAYLQSCEKQQDIMSLTPGIFKEFSTLNHASVDSEKFRVLTFGRGDPEDFGLKGYDIAAKAVAELTDNSYHLIFVGAPDGKQEAVTETLLQNGISKRQLTVRTFLQSKQKLKDCFCEVNLCIMPSRTEGFGLTALEALSAGLPILVSGNSGFGDALRTVPAGKSFVVDSEDPKVWAEAIAVVRKKERSQRLKEIERLRTSYEGQFSWEKQCDLLVDKMWVKVHGAGMLMIFMFLSLDLSFLVVSQIYSVLDVNTFWLLERTIQNLQRMQLCASTVNNHTALRKELTTIVSDRGFRISDNQGSGNCMFHALSEQLETVKGIKIQHGQLRQSLVQYLRENPKLPDGTDLCHFVHGHETWADYLTYMKQDGAWGDHLILCAAANCFKTCIHVVSSLHNDVVIRPHCPVDESKPLVLGHIHEVHYVSLQPIQGKKGKAHVTCFST</sequence>
<dbReference type="Pfam" id="PF02338">
    <property type="entry name" value="OTU"/>
    <property type="match status" value="1"/>
</dbReference>
<dbReference type="Proteomes" id="UP001159428">
    <property type="component" value="Unassembled WGS sequence"/>
</dbReference>
<dbReference type="EMBL" id="CALNXJ010000035">
    <property type="protein sequence ID" value="CAH3141433.1"/>
    <property type="molecule type" value="Genomic_DNA"/>
</dbReference>
<dbReference type="SUPFAM" id="SSF53756">
    <property type="entry name" value="UDP-Glycosyltransferase/glycogen phosphorylase"/>
    <property type="match status" value="2"/>
</dbReference>
<dbReference type="InterPro" id="IPR027417">
    <property type="entry name" value="P-loop_NTPase"/>
</dbReference>
<comment type="caution">
    <text evidence="2">The sequence shown here is derived from an EMBL/GenBank/DDBJ whole genome shotgun (WGS) entry which is preliminary data.</text>
</comment>
<dbReference type="InterPro" id="IPR003323">
    <property type="entry name" value="OTU_dom"/>
</dbReference>
<gene>
    <name evidence="2" type="ORF">PMEA_00019707</name>
</gene>
<dbReference type="InterPro" id="IPR036388">
    <property type="entry name" value="WH-like_DNA-bd_sf"/>
</dbReference>
<feature type="domain" description="OTU" evidence="1">
    <location>
        <begin position="1629"/>
        <end position="1762"/>
    </location>
</feature>
<dbReference type="SUPFAM" id="SSF52540">
    <property type="entry name" value="P-loop containing nucleoside triphosphate hydrolases"/>
    <property type="match status" value="1"/>
</dbReference>
<dbReference type="Gene3D" id="1.10.10.10">
    <property type="entry name" value="Winged helix-like DNA-binding domain superfamily/Winged helix DNA-binding domain"/>
    <property type="match status" value="1"/>
</dbReference>
<dbReference type="Gene3D" id="3.90.70.80">
    <property type="match status" value="1"/>
</dbReference>
<dbReference type="SUPFAM" id="SSF54001">
    <property type="entry name" value="Cysteine proteinases"/>
    <property type="match status" value="1"/>
</dbReference>
<organism evidence="2 3">
    <name type="scientific">Pocillopora meandrina</name>
    <dbReference type="NCBI Taxonomy" id="46732"/>
    <lineage>
        <taxon>Eukaryota</taxon>
        <taxon>Metazoa</taxon>
        <taxon>Cnidaria</taxon>
        <taxon>Anthozoa</taxon>
        <taxon>Hexacorallia</taxon>
        <taxon>Scleractinia</taxon>
        <taxon>Astrocoeniina</taxon>
        <taxon>Pocilloporidae</taxon>
        <taxon>Pocillopora</taxon>
    </lineage>
</organism>
<dbReference type="PANTHER" id="PTHR12526">
    <property type="entry name" value="GLYCOSYLTRANSFERASE"/>
    <property type="match status" value="1"/>
</dbReference>
<dbReference type="Pfam" id="PF20706">
    <property type="entry name" value="GT4-conflict"/>
    <property type="match status" value="2"/>
</dbReference>
<dbReference type="Gene3D" id="3.40.50.300">
    <property type="entry name" value="P-loop containing nucleotide triphosphate hydrolases"/>
    <property type="match status" value="1"/>
</dbReference>
<dbReference type="InterPro" id="IPR038765">
    <property type="entry name" value="Papain-like_cys_pep_sf"/>
</dbReference>
<keyword evidence="3" id="KW-1185">Reference proteome</keyword>
<feature type="non-terminal residue" evidence="2">
    <location>
        <position position="1"/>
    </location>
</feature>
<evidence type="ECO:0000313" key="3">
    <source>
        <dbReference type="Proteomes" id="UP001159428"/>
    </source>
</evidence>
<dbReference type="Pfam" id="PF08477">
    <property type="entry name" value="Roc"/>
    <property type="match status" value="1"/>
</dbReference>
<dbReference type="CDD" id="cd03801">
    <property type="entry name" value="GT4_PimA-like"/>
    <property type="match status" value="2"/>
</dbReference>
<proteinExistence type="predicted"/>
<protein>
    <recommendedName>
        <fullName evidence="1">OTU domain-containing protein</fullName>
    </recommendedName>
</protein>
<dbReference type="Gene3D" id="3.40.50.2000">
    <property type="entry name" value="Glycogen Phosphorylase B"/>
    <property type="match status" value="4"/>
</dbReference>
<dbReference type="CDD" id="cd22758">
    <property type="entry name" value="OTU_232R-like"/>
    <property type="match status" value="1"/>
</dbReference>